<feature type="region of interest" description="Disordered" evidence="2">
    <location>
        <begin position="77"/>
        <end position="96"/>
    </location>
</feature>
<dbReference type="InterPro" id="IPR035979">
    <property type="entry name" value="RBD_domain_sf"/>
</dbReference>
<dbReference type="InterPro" id="IPR048289">
    <property type="entry name" value="RRM2_NsCP33-like"/>
</dbReference>
<dbReference type="SMART" id="SM00360">
    <property type="entry name" value="RRM"/>
    <property type="match status" value="1"/>
</dbReference>
<dbReference type="InterPro" id="IPR000504">
    <property type="entry name" value="RRM_dom"/>
</dbReference>
<comment type="caution">
    <text evidence="4">The sequence shown here is derived from an EMBL/GenBank/DDBJ whole genome shotgun (WGS) entry which is preliminary data.</text>
</comment>
<sequence length="96" mass="10758">MSKRLYIGGLPYKTTDEELKEAFLKAGEVVSISIMMDKFTGRSRGFGFVEMADDEGAEKAIDMWNGKEFAGRTLVVNEAKPLGERPPHQSTGQFRR</sequence>
<keyword evidence="1" id="KW-0694">RNA-binding</keyword>
<dbReference type="InterPro" id="IPR012677">
    <property type="entry name" value="Nucleotide-bd_a/b_plait_sf"/>
</dbReference>
<dbReference type="CDD" id="cd21608">
    <property type="entry name" value="RRM2_NsCP33_like"/>
    <property type="match status" value="1"/>
</dbReference>
<dbReference type="GO" id="GO:0003723">
    <property type="term" value="F:RNA binding"/>
    <property type="evidence" value="ECO:0007669"/>
    <property type="project" value="UniProtKB-KW"/>
</dbReference>
<name>A0A1F6BQC3_9BACT</name>
<dbReference type="InterPro" id="IPR052462">
    <property type="entry name" value="SLIRP/GR-RBP-like"/>
</dbReference>
<gene>
    <name evidence="4" type="ORF">A3D55_01365</name>
</gene>
<evidence type="ECO:0000259" key="3">
    <source>
        <dbReference type="PROSITE" id="PS50102"/>
    </source>
</evidence>
<organism evidence="4 5">
    <name type="scientific">Candidatus Jorgensenbacteria bacterium RIFCSPHIGHO2_02_FULL_45_20</name>
    <dbReference type="NCBI Taxonomy" id="1798470"/>
    <lineage>
        <taxon>Bacteria</taxon>
        <taxon>Candidatus Joergenseniibacteriota</taxon>
    </lineage>
</organism>
<evidence type="ECO:0000313" key="4">
    <source>
        <dbReference type="EMBL" id="OGG39043.1"/>
    </source>
</evidence>
<evidence type="ECO:0000256" key="2">
    <source>
        <dbReference type="SAM" id="MobiDB-lite"/>
    </source>
</evidence>
<dbReference type="Gene3D" id="3.30.70.330">
    <property type="match status" value="1"/>
</dbReference>
<accession>A0A1F6BQC3</accession>
<reference evidence="4 5" key="1">
    <citation type="journal article" date="2016" name="Nat. Commun.">
        <title>Thousands of microbial genomes shed light on interconnected biogeochemical processes in an aquifer system.</title>
        <authorList>
            <person name="Anantharaman K."/>
            <person name="Brown C.T."/>
            <person name="Hug L.A."/>
            <person name="Sharon I."/>
            <person name="Castelle C.J."/>
            <person name="Probst A.J."/>
            <person name="Thomas B.C."/>
            <person name="Singh A."/>
            <person name="Wilkins M.J."/>
            <person name="Karaoz U."/>
            <person name="Brodie E.L."/>
            <person name="Williams K.H."/>
            <person name="Hubbard S.S."/>
            <person name="Banfield J.F."/>
        </authorList>
    </citation>
    <scope>NUCLEOTIDE SEQUENCE [LARGE SCALE GENOMIC DNA]</scope>
</reference>
<dbReference type="EMBL" id="MFKJ01000009">
    <property type="protein sequence ID" value="OGG39043.1"/>
    <property type="molecule type" value="Genomic_DNA"/>
</dbReference>
<feature type="domain" description="RRM" evidence="3">
    <location>
        <begin position="3"/>
        <end position="81"/>
    </location>
</feature>
<dbReference type="PROSITE" id="PS50102">
    <property type="entry name" value="RRM"/>
    <property type="match status" value="1"/>
</dbReference>
<dbReference type="STRING" id="1798470.A3D55_01365"/>
<proteinExistence type="predicted"/>
<dbReference type="PANTHER" id="PTHR48027">
    <property type="entry name" value="HETEROGENEOUS NUCLEAR RIBONUCLEOPROTEIN 87F-RELATED"/>
    <property type="match status" value="1"/>
</dbReference>
<dbReference type="Pfam" id="PF00076">
    <property type="entry name" value="RRM_1"/>
    <property type="match status" value="1"/>
</dbReference>
<dbReference type="AlphaFoldDB" id="A0A1F6BQC3"/>
<dbReference type="Proteomes" id="UP000178825">
    <property type="component" value="Unassembled WGS sequence"/>
</dbReference>
<dbReference type="SUPFAM" id="SSF54928">
    <property type="entry name" value="RNA-binding domain, RBD"/>
    <property type="match status" value="1"/>
</dbReference>
<evidence type="ECO:0000313" key="5">
    <source>
        <dbReference type="Proteomes" id="UP000178825"/>
    </source>
</evidence>
<evidence type="ECO:0000256" key="1">
    <source>
        <dbReference type="ARBA" id="ARBA00022884"/>
    </source>
</evidence>
<protein>
    <submittedName>
        <fullName evidence="4">RNA-binding protein</fullName>
    </submittedName>
</protein>